<dbReference type="Proteomes" id="UP001331761">
    <property type="component" value="Unassembled WGS sequence"/>
</dbReference>
<dbReference type="AlphaFoldDB" id="A0AAN8IMS9"/>
<comment type="caution">
    <text evidence="1">The sequence shown here is derived from an EMBL/GenBank/DDBJ whole genome shotgun (WGS) entry which is preliminary data.</text>
</comment>
<evidence type="ECO:0000313" key="1">
    <source>
        <dbReference type="EMBL" id="KAK5975122.1"/>
    </source>
</evidence>
<organism evidence="1 2">
    <name type="scientific">Trichostrongylus colubriformis</name>
    <name type="common">Black scour worm</name>
    <dbReference type="NCBI Taxonomy" id="6319"/>
    <lineage>
        <taxon>Eukaryota</taxon>
        <taxon>Metazoa</taxon>
        <taxon>Ecdysozoa</taxon>
        <taxon>Nematoda</taxon>
        <taxon>Chromadorea</taxon>
        <taxon>Rhabditida</taxon>
        <taxon>Rhabditina</taxon>
        <taxon>Rhabditomorpha</taxon>
        <taxon>Strongyloidea</taxon>
        <taxon>Trichostrongylidae</taxon>
        <taxon>Trichostrongylus</taxon>
    </lineage>
</organism>
<gene>
    <name evidence="1" type="ORF">GCK32_017940</name>
</gene>
<evidence type="ECO:0000313" key="2">
    <source>
        <dbReference type="Proteomes" id="UP001331761"/>
    </source>
</evidence>
<reference evidence="1 2" key="1">
    <citation type="submission" date="2019-10" db="EMBL/GenBank/DDBJ databases">
        <title>Assembly and Annotation for the nematode Trichostrongylus colubriformis.</title>
        <authorList>
            <person name="Martin J."/>
        </authorList>
    </citation>
    <scope>NUCLEOTIDE SEQUENCE [LARGE SCALE GENOMIC DNA]</scope>
    <source>
        <strain evidence="1">G859</strain>
        <tissue evidence="1">Whole worm</tissue>
    </source>
</reference>
<protein>
    <submittedName>
        <fullName evidence="1">Uncharacterized protein</fullName>
    </submittedName>
</protein>
<name>A0AAN8IMS9_TRICO</name>
<sequence length="132" mass="15054">CPTNAIFDAGTISRQLYDMRKFLGGHTDVDLWFPFYKYGEAWRNEKNTCSYDGDEIDYIRMKGSWGESEGETIFGKSDRADGYFLIAGAQQKLPPMYSAMLVSDPIQCQEGDGLLKLKFWASPNVRVRVCTR</sequence>
<dbReference type="EMBL" id="WIXE01013438">
    <property type="protein sequence ID" value="KAK5975122.1"/>
    <property type="molecule type" value="Genomic_DNA"/>
</dbReference>
<feature type="non-terminal residue" evidence="1">
    <location>
        <position position="1"/>
    </location>
</feature>
<proteinExistence type="predicted"/>
<accession>A0AAN8IMS9</accession>
<keyword evidence="2" id="KW-1185">Reference proteome</keyword>